<name>A0A838L4R8_9SPHN</name>
<dbReference type="EMBL" id="JACEIB010000006">
    <property type="protein sequence ID" value="MBA2934493.1"/>
    <property type="molecule type" value="Genomic_DNA"/>
</dbReference>
<reference evidence="2 3" key="1">
    <citation type="submission" date="2020-07" db="EMBL/GenBank/DDBJ databases">
        <authorList>
            <person name="Sun Q."/>
        </authorList>
    </citation>
    <scope>NUCLEOTIDE SEQUENCE [LARGE SCALE GENOMIC DNA]</scope>
    <source>
        <strain evidence="2 3">CGMCC 1.13654</strain>
    </source>
</reference>
<keyword evidence="3" id="KW-1185">Reference proteome</keyword>
<accession>A0A838L4R8</accession>
<feature type="compositionally biased region" description="Polar residues" evidence="1">
    <location>
        <begin position="78"/>
        <end position="89"/>
    </location>
</feature>
<feature type="compositionally biased region" description="Basic and acidic residues" evidence="1">
    <location>
        <begin position="64"/>
        <end position="75"/>
    </location>
</feature>
<evidence type="ECO:0000256" key="1">
    <source>
        <dbReference type="SAM" id="MobiDB-lite"/>
    </source>
</evidence>
<evidence type="ECO:0000313" key="2">
    <source>
        <dbReference type="EMBL" id="MBA2934493.1"/>
    </source>
</evidence>
<protein>
    <submittedName>
        <fullName evidence="2">Uncharacterized protein</fullName>
    </submittedName>
</protein>
<dbReference type="RefSeq" id="WP_160365971.1">
    <property type="nucleotide sequence ID" value="NZ_JACEIB010000006.1"/>
</dbReference>
<proteinExistence type="predicted"/>
<comment type="caution">
    <text evidence="2">The sequence shown here is derived from an EMBL/GenBank/DDBJ whole genome shotgun (WGS) entry which is preliminary data.</text>
</comment>
<feature type="compositionally biased region" description="Basic and acidic residues" evidence="1">
    <location>
        <begin position="1"/>
        <end position="17"/>
    </location>
</feature>
<feature type="region of interest" description="Disordered" evidence="1">
    <location>
        <begin position="1"/>
        <end position="89"/>
    </location>
</feature>
<organism evidence="2 3">
    <name type="scientific">Sphingomonas chungangi</name>
    <dbReference type="NCBI Taxonomy" id="2683589"/>
    <lineage>
        <taxon>Bacteria</taxon>
        <taxon>Pseudomonadati</taxon>
        <taxon>Pseudomonadota</taxon>
        <taxon>Alphaproteobacteria</taxon>
        <taxon>Sphingomonadales</taxon>
        <taxon>Sphingomonadaceae</taxon>
        <taxon>Sphingomonas</taxon>
    </lineage>
</organism>
<dbReference type="AlphaFoldDB" id="A0A838L4R8"/>
<gene>
    <name evidence="2" type="ORF">HZF05_10330</name>
</gene>
<evidence type="ECO:0000313" key="3">
    <source>
        <dbReference type="Proteomes" id="UP000570166"/>
    </source>
</evidence>
<dbReference type="Proteomes" id="UP000570166">
    <property type="component" value="Unassembled WGS sequence"/>
</dbReference>
<sequence length="89" mass="9505">MNDGSEQKRDGSVDDPSRQAGMEQDPSKHSNSPPKEGSNRGQEVAKDAQANITDSVSGRPPKSLSDHMDDGRPDETLVSDTETSDPAQP</sequence>